<name>A0A2G8SI23_9APHY</name>
<feature type="active site" evidence="3">
    <location>
        <position position="176"/>
    </location>
</feature>
<evidence type="ECO:0000256" key="1">
    <source>
        <dbReference type="ARBA" id="ARBA00010515"/>
    </source>
</evidence>
<gene>
    <name evidence="6" type="ORF">GSI_04046</name>
</gene>
<organism evidence="6 7">
    <name type="scientific">Ganoderma sinense ZZ0214-1</name>
    <dbReference type="NCBI Taxonomy" id="1077348"/>
    <lineage>
        <taxon>Eukaryota</taxon>
        <taxon>Fungi</taxon>
        <taxon>Dikarya</taxon>
        <taxon>Basidiomycota</taxon>
        <taxon>Agaricomycotina</taxon>
        <taxon>Agaricomycetes</taxon>
        <taxon>Polyporales</taxon>
        <taxon>Polyporaceae</taxon>
        <taxon>Ganoderma</taxon>
    </lineage>
</organism>
<reference evidence="6 7" key="1">
    <citation type="journal article" date="2015" name="Sci. Rep.">
        <title>Chromosome-level genome map provides insights into diverse defense mechanisms in the medicinal fungus Ganoderma sinense.</title>
        <authorList>
            <person name="Zhu Y."/>
            <person name="Xu J."/>
            <person name="Sun C."/>
            <person name="Zhou S."/>
            <person name="Xu H."/>
            <person name="Nelson D.R."/>
            <person name="Qian J."/>
            <person name="Song J."/>
            <person name="Luo H."/>
            <person name="Xiang L."/>
            <person name="Li Y."/>
            <person name="Xu Z."/>
            <person name="Ji A."/>
            <person name="Wang L."/>
            <person name="Lu S."/>
            <person name="Hayward A."/>
            <person name="Sun W."/>
            <person name="Li X."/>
            <person name="Schwartz D.C."/>
            <person name="Wang Y."/>
            <person name="Chen S."/>
        </authorList>
    </citation>
    <scope>NUCLEOTIDE SEQUENCE [LARGE SCALE GENOMIC DNA]</scope>
    <source>
        <strain evidence="6 7">ZZ0214-1</strain>
    </source>
</reference>
<feature type="domain" description="Alpha/beta hydrolase fold-3" evidence="5">
    <location>
        <begin position="95"/>
        <end position="219"/>
    </location>
</feature>
<feature type="compositionally biased region" description="Polar residues" evidence="4">
    <location>
        <begin position="60"/>
        <end position="69"/>
    </location>
</feature>
<dbReference type="PROSITE" id="PS01174">
    <property type="entry name" value="LIPASE_GDXG_SER"/>
    <property type="match status" value="1"/>
</dbReference>
<comment type="caution">
    <text evidence="6">The sequence shown here is derived from an EMBL/GenBank/DDBJ whole genome shotgun (WGS) entry which is preliminary data.</text>
</comment>
<evidence type="ECO:0000256" key="3">
    <source>
        <dbReference type="PROSITE-ProRule" id="PRU10038"/>
    </source>
</evidence>
<dbReference type="STRING" id="1077348.A0A2G8SI23"/>
<dbReference type="InterPro" id="IPR050300">
    <property type="entry name" value="GDXG_lipolytic_enzyme"/>
</dbReference>
<evidence type="ECO:0000256" key="2">
    <source>
        <dbReference type="ARBA" id="ARBA00022801"/>
    </source>
</evidence>
<feature type="region of interest" description="Disordered" evidence="4">
    <location>
        <begin position="486"/>
        <end position="620"/>
    </location>
</feature>
<feature type="compositionally biased region" description="Basic residues" evidence="4">
    <location>
        <begin position="828"/>
        <end position="840"/>
    </location>
</feature>
<dbReference type="Gene3D" id="3.40.50.1820">
    <property type="entry name" value="alpha/beta hydrolase"/>
    <property type="match status" value="2"/>
</dbReference>
<comment type="similarity">
    <text evidence="1">Belongs to the 'GDXG' lipolytic enzyme family.</text>
</comment>
<dbReference type="Pfam" id="PF07859">
    <property type="entry name" value="Abhydrolase_3"/>
    <property type="match status" value="1"/>
</dbReference>
<feature type="compositionally biased region" description="Low complexity" evidence="4">
    <location>
        <begin position="539"/>
        <end position="552"/>
    </location>
</feature>
<dbReference type="InterPro" id="IPR033140">
    <property type="entry name" value="Lipase_GDXG_put_SER_AS"/>
</dbReference>
<dbReference type="GO" id="GO:0016787">
    <property type="term" value="F:hydrolase activity"/>
    <property type="evidence" value="ECO:0007669"/>
    <property type="project" value="UniProtKB-KW"/>
</dbReference>
<feature type="compositionally biased region" description="Polar residues" evidence="4">
    <location>
        <begin position="298"/>
        <end position="309"/>
    </location>
</feature>
<evidence type="ECO:0000259" key="5">
    <source>
        <dbReference type="Pfam" id="PF07859"/>
    </source>
</evidence>
<feature type="region of interest" description="Disordered" evidence="4">
    <location>
        <begin position="260"/>
        <end position="309"/>
    </location>
</feature>
<dbReference type="SUPFAM" id="SSF53474">
    <property type="entry name" value="alpha/beta-Hydrolases"/>
    <property type="match status" value="1"/>
</dbReference>
<accession>A0A2G8SI23</accession>
<dbReference type="InterPro" id="IPR013094">
    <property type="entry name" value="AB_hydrolase_3"/>
</dbReference>
<feature type="region of interest" description="Disordered" evidence="4">
    <location>
        <begin position="826"/>
        <end position="887"/>
    </location>
</feature>
<keyword evidence="7" id="KW-1185">Reference proteome</keyword>
<feature type="region of interest" description="Disordered" evidence="4">
    <location>
        <begin position="56"/>
        <end position="81"/>
    </location>
</feature>
<evidence type="ECO:0000313" key="6">
    <source>
        <dbReference type="EMBL" id="PIL33424.1"/>
    </source>
</evidence>
<sequence>MSCCDDAATYVIKALGGEEVTKRVVGGTKWWQVRGVKGVDAEWIVAKKDYQEAKRRQKVRQMSMSTPSSLPRDGDDASQEMLPSYQPEMDEMRCVLYAHGGGYYFGSFDQERYSIQRLARKINGRVFTMNYRLAPQYPFPCAIQDFIASYLYLIQPPPGALHTPVSPSNIVFSGDSAGGGLCIAGLQVIRDSGLPMPAGAVLISPWCDMTHSFPSIHLNTATDIIPQFGLSFHKPSTLWPPPPDHLTTQVHQGLRQRVREAIRPRDKGTAKDKDKQAKTEVPVPEPLPDAHPAGLPARSSTPDYCLSDPSSGRTLHLGAAKPIPSPVLPGTIKSQRLELLTAEGEQLAIDGQVHLYTPNYLLPHPLVSPVVSYLGGLPPLLVIASDKEVLRDEIIYFAHKAANPEKYPVKPETKMLYPSLEGIEERYGPTEVHLQVYDDCAHTLPILFAFTTPGKFCFRAMSTFIKYVTGMLTKPSVDAPIILEDDNKEPPMTDSPASAPANPVMANGGPPRMTASLSEPLMKTRRSMPTLTASPEEMPSTPASAISPSSTSDVLPVSLISPSENRGKARHALSAGVSRASSFLRRRAAPADSEVPPVPGTPAHRSPAHESSGPDVAGPRWQFHKSSVDPQHRRAGEQEVYDNGLDTMIRERVSTHGVLRPLEPEEEMAAFRLPPEVIGEISELAVRRWMDGSAKFGKKFGNTTKAIEKARERNIERAKQDTVQNMAQLQAFLHEEYEKEKHQGEAKGGGKVKEGVAASGSWQWAWALDGDENPPPSSIVSRRDTEEARRLAKIADQAVFSEDQTMSGNNLWSLIVNFLTVTPERNEHKHHGHHDHHHKHAASEKSKQTQEGQSAPVSVDETRDSSEQLASVGTKATEKPETMSRREKIVSKFAWLVAESRKSRGAAATAHNEQ</sequence>
<protein>
    <recommendedName>
        <fullName evidence="5">Alpha/beta hydrolase fold-3 domain-containing protein</fullName>
    </recommendedName>
</protein>
<dbReference type="AlphaFoldDB" id="A0A2G8SI23"/>
<feature type="compositionally biased region" description="Basic and acidic residues" evidence="4">
    <location>
        <begin position="260"/>
        <end position="278"/>
    </location>
</feature>
<dbReference type="Proteomes" id="UP000230002">
    <property type="component" value="Unassembled WGS sequence"/>
</dbReference>
<feature type="compositionally biased region" description="Basic and acidic residues" evidence="4">
    <location>
        <begin position="876"/>
        <end position="887"/>
    </location>
</feature>
<dbReference type="InterPro" id="IPR029058">
    <property type="entry name" value="AB_hydrolase_fold"/>
</dbReference>
<evidence type="ECO:0000256" key="4">
    <source>
        <dbReference type="SAM" id="MobiDB-lite"/>
    </source>
</evidence>
<dbReference type="OrthoDB" id="1662883at2759"/>
<dbReference type="PANTHER" id="PTHR48081">
    <property type="entry name" value="AB HYDROLASE SUPERFAMILY PROTEIN C4A8.06C"/>
    <property type="match status" value="1"/>
</dbReference>
<proteinExistence type="inferred from homology"/>
<dbReference type="PANTHER" id="PTHR48081:SF5">
    <property type="entry name" value="ALPHA_BETA HYDROLASE FOLD-3 DOMAIN-CONTAINING PROTEIN"/>
    <property type="match status" value="1"/>
</dbReference>
<keyword evidence="2" id="KW-0378">Hydrolase</keyword>
<evidence type="ECO:0000313" key="7">
    <source>
        <dbReference type="Proteomes" id="UP000230002"/>
    </source>
</evidence>
<dbReference type="EMBL" id="AYKW01000007">
    <property type="protein sequence ID" value="PIL33424.1"/>
    <property type="molecule type" value="Genomic_DNA"/>
</dbReference>